<gene>
    <name evidence="3" type="ORF">SEUCBS140593_006270</name>
</gene>
<evidence type="ECO:0000313" key="4">
    <source>
        <dbReference type="Proteomes" id="UP001642482"/>
    </source>
</evidence>
<dbReference type="InterPro" id="IPR007325">
    <property type="entry name" value="KFase/CYL"/>
</dbReference>
<comment type="similarity">
    <text evidence="1">Belongs to the Cyclase 1 superfamily.</text>
</comment>
<evidence type="ECO:0008006" key="5">
    <source>
        <dbReference type="Google" id="ProtNLM"/>
    </source>
</evidence>
<dbReference type="SUPFAM" id="SSF102198">
    <property type="entry name" value="Putative cyclase"/>
    <property type="match status" value="1"/>
</dbReference>
<sequence>MTSHTSQPQLLSRPPFDALPIDPNGPPGNAWGLYGKDDQFGALNLLTPDVVAAAAAAEIRTGERVSLDWVLTKPSRPSFGRPPFVWKMLPNAEGLTINDDELAFNTQCSSQWDGFRHFGYQAAQRFYNNTSREELVGDRLGINVWLEKGGIVGRGVLLDYAAFCARHNIASDPFVCAAIPMEHIHQMATEQNLTFRRGDILFIRVGFTAAYDKLDADAQTAIALRPDPDFLGVEPSKAMLKWLWDNEFAAVAGDAPSFEQAPVRGHWRADTLQDHVKDGGMIHQVLLGGWGVPIGELFDLEKLSATCKRLQRWSFFISSMPLNVPGGVASPPNAVAIF</sequence>
<name>A0ABP0C5G5_9PEZI</name>
<evidence type="ECO:0000256" key="1">
    <source>
        <dbReference type="ARBA" id="ARBA00007865"/>
    </source>
</evidence>
<accession>A0ABP0C5G5</accession>
<evidence type="ECO:0000313" key="3">
    <source>
        <dbReference type="EMBL" id="CAK7226529.1"/>
    </source>
</evidence>
<dbReference type="Proteomes" id="UP001642482">
    <property type="component" value="Unassembled WGS sequence"/>
</dbReference>
<organism evidence="3 4">
    <name type="scientific">Sporothrix eucalyptigena</name>
    <dbReference type="NCBI Taxonomy" id="1812306"/>
    <lineage>
        <taxon>Eukaryota</taxon>
        <taxon>Fungi</taxon>
        <taxon>Dikarya</taxon>
        <taxon>Ascomycota</taxon>
        <taxon>Pezizomycotina</taxon>
        <taxon>Sordariomycetes</taxon>
        <taxon>Sordariomycetidae</taxon>
        <taxon>Ophiostomatales</taxon>
        <taxon>Ophiostomataceae</taxon>
        <taxon>Sporothrix</taxon>
    </lineage>
</organism>
<feature type="region of interest" description="Disordered" evidence="2">
    <location>
        <begin position="1"/>
        <end position="24"/>
    </location>
</feature>
<dbReference type="Gene3D" id="3.50.30.50">
    <property type="entry name" value="Putative cyclase"/>
    <property type="match status" value="1"/>
</dbReference>
<dbReference type="InterPro" id="IPR037175">
    <property type="entry name" value="KFase_sf"/>
</dbReference>
<keyword evidence="4" id="KW-1185">Reference proteome</keyword>
<protein>
    <recommendedName>
        <fullName evidence="5">Cyclase</fullName>
    </recommendedName>
</protein>
<reference evidence="3 4" key="1">
    <citation type="submission" date="2024-01" db="EMBL/GenBank/DDBJ databases">
        <authorList>
            <person name="Allen C."/>
            <person name="Tagirdzhanova G."/>
        </authorList>
    </citation>
    <scope>NUCLEOTIDE SEQUENCE [LARGE SCALE GENOMIC DNA]</scope>
</reference>
<proteinExistence type="inferred from homology"/>
<dbReference type="Pfam" id="PF04199">
    <property type="entry name" value="Cyclase"/>
    <property type="match status" value="1"/>
</dbReference>
<dbReference type="PANTHER" id="PTHR34861:SF11">
    <property type="entry name" value="CYCLASE"/>
    <property type="match status" value="1"/>
</dbReference>
<evidence type="ECO:0000256" key="2">
    <source>
        <dbReference type="SAM" id="MobiDB-lite"/>
    </source>
</evidence>
<dbReference type="EMBL" id="CAWUHD010000066">
    <property type="protein sequence ID" value="CAK7226529.1"/>
    <property type="molecule type" value="Genomic_DNA"/>
</dbReference>
<feature type="compositionally biased region" description="Polar residues" evidence="2">
    <location>
        <begin position="1"/>
        <end position="10"/>
    </location>
</feature>
<dbReference type="PANTHER" id="PTHR34861">
    <property type="match status" value="1"/>
</dbReference>
<comment type="caution">
    <text evidence="3">The sequence shown here is derived from an EMBL/GenBank/DDBJ whole genome shotgun (WGS) entry which is preliminary data.</text>
</comment>